<comment type="caution">
    <text evidence="2">The sequence shown here is derived from an EMBL/GenBank/DDBJ whole genome shotgun (WGS) entry which is preliminary data.</text>
</comment>
<gene>
    <name evidence="2" type="ORF">E6H05_01280</name>
</gene>
<evidence type="ECO:0000313" key="3">
    <source>
        <dbReference type="Proteomes" id="UP000318834"/>
    </source>
</evidence>
<dbReference type="InterPro" id="IPR036005">
    <property type="entry name" value="Creatinase/aminopeptidase-like"/>
</dbReference>
<reference evidence="2 3" key="1">
    <citation type="journal article" date="2019" name="Nat. Microbiol.">
        <title>Mediterranean grassland soil C-N compound turnover is dependent on rainfall and depth, and is mediated by genomically divergent microorganisms.</title>
        <authorList>
            <person name="Diamond S."/>
            <person name="Andeer P.F."/>
            <person name="Li Z."/>
            <person name="Crits-Christoph A."/>
            <person name="Burstein D."/>
            <person name="Anantharaman K."/>
            <person name="Lane K.R."/>
            <person name="Thomas B.C."/>
            <person name="Pan C."/>
            <person name="Northen T.R."/>
            <person name="Banfield J.F."/>
        </authorList>
    </citation>
    <scope>NUCLEOTIDE SEQUENCE [LARGE SCALE GENOMIC DNA]</scope>
    <source>
        <strain evidence="2">NP_8</strain>
    </source>
</reference>
<dbReference type="GO" id="GO:0004177">
    <property type="term" value="F:aminopeptidase activity"/>
    <property type="evidence" value="ECO:0007669"/>
    <property type="project" value="UniProtKB-KW"/>
</dbReference>
<dbReference type="EMBL" id="VBAP01000007">
    <property type="protein sequence ID" value="TMI77020.1"/>
    <property type="molecule type" value="Genomic_DNA"/>
</dbReference>
<accession>A0A537J0D8</accession>
<dbReference type="PANTHER" id="PTHR46112">
    <property type="entry name" value="AMINOPEPTIDASE"/>
    <property type="match status" value="1"/>
</dbReference>
<dbReference type="InterPro" id="IPR000994">
    <property type="entry name" value="Pept_M24"/>
</dbReference>
<sequence>MGIKTFGQMAVDWEERVNFERLRTERLARVKKSLAASELGALLCFDMNNIRYITATHIGTWAMDKLVRFTLLPRGDEPILWDFGSAARHHQLYNPWLGERSRAGISTLRGAYPQRATDVARKIRVELEARKLHRAPLGVDVIEIPVLEALRAEGLTVVDGQRLMQEVRKIKTQDEITLLATACMMVDAAYEELYRVMRPGMRENECVGLVSKVLYDLGSEHVEGVNAISGERCNPHPHVYTDRVLRPGDPAYFDILHSFMGYRTCYYRTFAVGSASPAQVDAYSRCREYLDTAISLIKPGVSTADVVKVWPKAAEFGFPNEEAAFALQYGHGVGLSIWEKPIFSRLMSVDYPEVIEQGMVFALETFWPATDGWSAARIEEQLVVTHDGCEVITRFPAEQLLVAGTRYYTASGPLPATRETQSNLNRAGSSTLEAVVSSARQEGGKVRT</sequence>
<dbReference type="Pfam" id="PF00557">
    <property type="entry name" value="Peptidase_M24"/>
    <property type="match status" value="1"/>
</dbReference>
<dbReference type="Gene3D" id="3.90.230.10">
    <property type="entry name" value="Creatinase/methionine aminopeptidase superfamily"/>
    <property type="match status" value="1"/>
</dbReference>
<dbReference type="Gene3D" id="3.40.350.10">
    <property type="entry name" value="Creatinase/prolidase N-terminal domain"/>
    <property type="match status" value="1"/>
</dbReference>
<keyword evidence="2" id="KW-0645">Protease</keyword>
<dbReference type="Proteomes" id="UP000318834">
    <property type="component" value="Unassembled WGS sequence"/>
</dbReference>
<keyword evidence="2" id="KW-0378">Hydrolase</keyword>
<protein>
    <submittedName>
        <fullName evidence="2">Aminopeptidase P family protein</fullName>
    </submittedName>
</protein>
<feature type="domain" description="Peptidase M24" evidence="1">
    <location>
        <begin position="179"/>
        <end position="385"/>
    </location>
</feature>
<dbReference type="InterPro" id="IPR029149">
    <property type="entry name" value="Creatin/AminoP/Spt16_N"/>
</dbReference>
<dbReference type="PANTHER" id="PTHR46112:SF2">
    <property type="entry name" value="XAA-PRO AMINOPEPTIDASE P-RELATED"/>
    <property type="match status" value="1"/>
</dbReference>
<dbReference type="SUPFAM" id="SSF55920">
    <property type="entry name" value="Creatinase/aminopeptidase"/>
    <property type="match status" value="1"/>
</dbReference>
<organism evidence="2 3">
    <name type="scientific">Candidatus Segetimicrobium genomatis</name>
    <dbReference type="NCBI Taxonomy" id="2569760"/>
    <lineage>
        <taxon>Bacteria</taxon>
        <taxon>Bacillati</taxon>
        <taxon>Candidatus Sysuimicrobiota</taxon>
        <taxon>Candidatus Sysuimicrobiia</taxon>
        <taxon>Candidatus Sysuimicrobiales</taxon>
        <taxon>Candidatus Segetimicrobiaceae</taxon>
        <taxon>Candidatus Segetimicrobium</taxon>
    </lineage>
</organism>
<name>A0A537J0D8_9BACT</name>
<evidence type="ECO:0000259" key="1">
    <source>
        <dbReference type="Pfam" id="PF00557"/>
    </source>
</evidence>
<proteinExistence type="predicted"/>
<evidence type="ECO:0000313" key="2">
    <source>
        <dbReference type="EMBL" id="TMI77020.1"/>
    </source>
</evidence>
<keyword evidence="2" id="KW-0031">Aminopeptidase</keyword>
<dbReference type="AlphaFoldDB" id="A0A537J0D8"/>
<dbReference type="InterPro" id="IPR050659">
    <property type="entry name" value="Peptidase_M24B"/>
</dbReference>
<dbReference type="CDD" id="cd01066">
    <property type="entry name" value="APP_MetAP"/>
    <property type="match status" value="1"/>
</dbReference>